<evidence type="ECO:0000313" key="2">
    <source>
        <dbReference type="Proteomes" id="UP000278962"/>
    </source>
</evidence>
<protein>
    <submittedName>
        <fullName evidence="1">Uncharacterized protein</fullName>
    </submittedName>
</protein>
<sequence length="149" mass="15716">MPSDDAHARILRSVGLSYHDGLWRDDADALGAVVTPAGTFVGWLDVTWLGPSEPRPVLRETEHVLRGLPDGCLSEALGTPRIVERTRFASAGPVMAASFPGTCMTKRRAKAAPNGTSASCTDGRASPPLHGSVVYACSDWATGATRVQT</sequence>
<gene>
    <name evidence="1" type="ORF">C8N24_0722</name>
</gene>
<accession>A0A660L790</accession>
<name>A0A660L790_9ACTN</name>
<dbReference type="AlphaFoldDB" id="A0A660L790"/>
<dbReference type="OrthoDB" id="9865706at2"/>
<keyword evidence="2" id="KW-1185">Reference proteome</keyword>
<dbReference type="Proteomes" id="UP000278962">
    <property type="component" value="Unassembled WGS sequence"/>
</dbReference>
<comment type="caution">
    <text evidence="1">The sequence shown here is derived from an EMBL/GenBank/DDBJ whole genome shotgun (WGS) entry which is preliminary data.</text>
</comment>
<proteinExistence type="predicted"/>
<dbReference type="RefSeq" id="WP_147447614.1">
    <property type="nucleotide sequence ID" value="NZ_RBIL01000001.1"/>
</dbReference>
<dbReference type="EMBL" id="RBIL01000001">
    <property type="protein sequence ID" value="RKQ90907.1"/>
    <property type="molecule type" value="Genomic_DNA"/>
</dbReference>
<organism evidence="1 2">
    <name type="scientific">Solirubrobacter pauli</name>
    <dbReference type="NCBI Taxonomy" id="166793"/>
    <lineage>
        <taxon>Bacteria</taxon>
        <taxon>Bacillati</taxon>
        <taxon>Actinomycetota</taxon>
        <taxon>Thermoleophilia</taxon>
        <taxon>Solirubrobacterales</taxon>
        <taxon>Solirubrobacteraceae</taxon>
        <taxon>Solirubrobacter</taxon>
    </lineage>
</organism>
<evidence type="ECO:0000313" key="1">
    <source>
        <dbReference type="EMBL" id="RKQ90907.1"/>
    </source>
</evidence>
<reference evidence="1 2" key="1">
    <citation type="submission" date="2018-10" db="EMBL/GenBank/DDBJ databases">
        <title>Genomic Encyclopedia of Archaeal and Bacterial Type Strains, Phase II (KMG-II): from individual species to whole genera.</title>
        <authorList>
            <person name="Goeker M."/>
        </authorList>
    </citation>
    <scope>NUCLEOTIDE SEQUENCE [LARGE SCALE GENOMIC DNA]</scope>
    <source>
        <strain evidence="1 2">DSM 14954</strain>
    </source>
</reference>